<dbReference type="EMBL" id="HF936108">
    <property type="protein sequence ID" value="CCX15011.1"/>
    <property type="molecule type" value="Genomic_DNA"/>
</dbReference>
<evidence type="ECO:0000313" key="1">
    <source>
        <dbReference type="EMBL" id="CCX15011.1"/>
    </source>
</evidence>
<dbReference type="OMA" id="WINQNAF"/>
<dbReference type="PANTHER" id="PTHR38797">
    <property type="entry name" value="NUCLEAR PORE COMPLEX PROTEIN NUP85-RELATED"/>
    <property type="match status" value="1"/>
</dbReference>
<reference evidence="1 2" key="1">
    <citation type="journal article" date="2013" name="PLoS Genet.">
        <title>The genome and development-dependent transcriptomes of Pyronema confluens: a window into fungal evolution.</title>
        <authorList>
            <person name="Traeger S."/>
            <person name="Altegoer F."/>
            <person name="Freitag M."/>
            <person name="Gabaldon T."/>
            <person name="Kempken F."/>
            <person name="Kumar A."/>
            <person name="Marcet-Houben M."/>
            <person name="Poggeler S."/>
            <person name="Stajich J.E."/>
            <person name="Nowrousian M."/>
        </authorList>
    </citation>
    <scope>NUCLEOTIDE SEQUENCE [LARGE SCALE GENOMIC DNA]</scope>
    <source>
        <strain evidence="2">CBS 100304</strain>
        <tissue evidence="1">Vegetative mycelium</tissue>
    </source>
</reference>
<dbReference type="InterPro" id="IPR053204">
    <property type="entry name" value="Oxopyrrolidines_Biosynth-assoc"/>
</dbReference>
<accession>U4LAA0</accession>
<dbReference type="AlphaFoldDB" id="U4LAA0"/>
<gene>
    <name evidence="1" type="ORF">PCON_01237</name>
</gene>
<name>U4LAA0_PYROM</name>
<dbReference type="eggNOG" id="ENOG502SRAD">
    <property type="taxonomic scope" value="Eukaryota"/>
</dbReference>
<keyword evidence="2" id="KW-1185">Reference proteome</keyword>
<sequence length="280" mass="31377">MAALTLVLEKSKGEEPWIVEQQIFDIINSYLQPTDGPSASQAAEQLSQLFPYHRPSSDAEKEEPASFLYELWGLVLKIAQQIQYQHPGQDKLVVLINTLRDLPSELKVPIWGSESRIWQDLPLLGPNLTEVAHTIGPEHDDRWVNFNAFCARLTRDGTCDRSAHAIWDLREALEEEPDQREEAAKEHGKQLDIRIPVAANWITIAGNVLYRHSGDCGKDGELGVASQGRLYSGQAGFSLERWAFWKERFGAIKVNEGVADGTKQAAEEAEIAMMKIENSS</sequence>
<dbReference type="Proteomes" id="UP000018144">
    <property type="component" value="Unassembled WGS sequence"/>
</dbReference>
<organism evidence="1 2">
    <name type="scientific">Pyronema omphalodes (strain CBS 100304)</name>
    <name type="common">Pyronema confluens</name>
    <dbReference type="NCBI Taxonomy" id="1076935"/>
    <lineage>
        <taxon>Eukaryota</taxon>
        <taxon>Fungi</taxon>
        <taxon>Dikarya</taxon>
        <taxon>Ascomycota</taxon>
        <taxon>Pezizomycotina</taxon>
        <taxon>Pezizomycetes</taxon>
        <taxon>Pezizales</taxon>
        <taxon>Pyronemataceae</taxon>
        <taxon>Pyronema</taxon>
    </lineage>
</organism>
<dbReference type="Pfam" id="PF12311">
    <property type="entry name" value="DUF3632"/>
    <property type="match status" value="1"/>
</dbReference>
<dbReference type="STRING" id="1076935.U4LAA0"/>
<evidence type="ECO:0000313" key="2">
    <source>
        <dbReference type="Proteomes" id="UP000018144"/>
    </source>
</evidence>
<dbReference type="InterPro" id="IPR022085">
    <property type="entry name" value="OpdG"/>
</dbReference>
<proteinExistence type="predicted"/>
<protein>
    <submittedName>
        <fullName evidence="1">Uncharacterized protein</fullName>
    </submittedName>
</protein>
<dbReference type="PANTHER" id="PTHR38797:SF4">
    <property type="entry name" value="NUCLEAR PORE COMPLEX PROTEIN NUP85"/>
    <property type="match status" value="1"/>
</dbReference>
<dbReference type="OrthoDB" id="3350591at2759"/>